<gene>
    <name evidence="3" type="ORF">CAMP_LOCUS11881</name>
</gene>
<feature type="compositionally biased region" description="Polar residues" evidence="1">
    <location>
        <begin position="38"/>
        <end position="64"/>
    </location>
</feature>
<evidence type="ECO:0000256" key="2">
    <source>
        <dbReference type="SAM" id="Phobius"/>
    </source>
</evidence>
<feature type="transmembrane region" description="Helical" evidence="2">
    <location>
        <begin position="131"/>
        <end position="149"/>
    </location>
</feature>
<reference evidence="3" key="1">
    <citation type="submission" date="2022-11" db="EMBL/GenBank/DDBJ databases">
        <authorList>
            <person name="Kikuchi T."/>
        </authorList>
    </citation>
    <scope>NUCLEOTIDE SEQUENCE</scope>
    <source>
        <strain evidence="3">PS1010</strain>
    </source>
</reference>
<keyword evidence="4" id="KW-1185">Reference proteome</keyword>
<keyword evidence="2" id="KW-1133">Transmembrane helix</keyword>
<feature type="region of interest" description="Disordered" evidence="1">
    <location>
        <begin position="1"/>
        <end position="68"/>
    </location>
</feature>
<organism evidence="3 4">
    <name type="scientific">Caenorhabditis angaria</name>
    <dbReference type="NCBI Taxonomy" id="860376"/>
    <lineage>
        <taxon>Eukaryota</taxon>
        <taxon>Metazoa</taxon>
        <taxon>Ecdysozoa</taxon>
        <taxon>Nematoda</taxon>
        <taxon>Chromadorea</taxon>
        <taxon>Rhabditida</taxon>
        <taxon>Rhabditina</taxon>
        <taxon>Rhabditomorpha</taxon>
        <taxon>Rhabditoidea</taxon>
        <taxon>Rhabditidae</taxon>
        <taxon>Peloderinae</taxon>
        <taxon>Caenorhabditis</taxon>
    </lineage>
</organism>
<dbReference type="EMBL" id="CANHGI010000004">
    <property type="protein sequence ID" value="CAI5449244.1"/>
    <property type="molecule type" value="Genomic_DNA"/>
</dbReference>
<keyword evidence="2" id="KW-0472">Membrane</keyword>
<name>A0A9P1N466_9PELO</name>
<evidence type="ECO:0000256" key="1">
    <source>
        <dbReference type="SAM" id="MobiDB-lite"/>
    </source>
</evidence>
<dbReference type="Proteomes" id="UP001152747">
    <property type="component" value="Unassembled WGS sequence"/>
</dbReference>
<feature type="compositionally biased region" description="Low complexity" evidence="1">
    <location>
        <begin position="19"/>
        <end position="28"/>
    </location>
</feature>
<comment type="caution">
    <text evidence="3">The sequence shown here is derived from an EMBL/GenBank/DDBJ whole genome shotgun (WGS) entry which is preliminary data.</text>
</comment>
<dbReference type="AlphaFoldDB" id="A0A9P1N466"/>
<sequence>MSSERNTTSTSDNAEQLPLTTLNSTSTTERVPTPENALASTNIQAQASNEQPQLPLTNLNSPSATERVPTPEIAAAPVQADLNAQQDIGEDGRARGNQLWAENAHEAEADRILRETLEIYKKVFKRVIAKYVLFIILWILVFLFSMFSISCWSEHLELIEHLEVYDKRYIKKYQKSKNANSVDMDCPIIGVIGKFWTPNSSHVDLVGKILSIISIREIVHLIKEVNEAIKYKTIPLDEAAKKRDKFLKFCKRHGIQVVEQAAG</sequence>
<proteinExistence type="predicted"/>
<evidence type="ECO:0000313" key="4">
    <source>
        <dbReference type="Proteomes" id="UP001152747"/>
    </source>
</evidence>
<protein>
    <submittedName>
        <fullName evidence="3">Uncharacterized protein</fullName>
    </submittedName>
</protein>
<accession>A0A9P1N466</accession>
<feature type="compositionally biased region" description="Polar residues" evidence="1">
    <location>
        <begin position="1"/>
        <end position="14"/>
    </location>
</feature>
<keyword evidence="2" id="KW-0812">Transmembrane</keyword>
<evidence type="ECO:0000313" key="3">
    <source>
        <dbReference type="EMBL" id="CAI5449244.1"/>
    </source>
</evidence>